<dbReference type="CDD" id="cd06720">
    <property type="entry name" value="PDZ1_APBA1_3-like"/>
    <property type="match status" value="1"/>
</dbReference>
<feature type="region of interest" description="Disordered" evidence="12">
    <location>
        <begin position="238"/>
        <end position="299"/>
    </location>
</feature>
<keyword evidence="5" id="KW-0677">Repeat</keyword>
<evidence type="ECO:0000256" key="2">
    <source>
        <dbReference type="ARBA" id="ARBA00022448"/>
    </source>
</evidence>
<dbReference type="AlphaFoldDB" id="A0AAD1W7E8"/>
<dbReference type="GO" id="GO:0007268">
    <property type="term" value="P:chemical synaptic transmission"/>
    <property type="evidence" value="ECO:0007669"/>
    <property type="project" value="TreeGrafter"/>
</dbReference>
<dbReference type="InterPro" id="IPR036034">
    <property type="entry name" value="PDZ_sf"/>
</dbReference>
<keyword evidence="4" id="KW-0597">Phosphoprotein</keyword>
<proteinExistence type="predicted"/>
<dbReference type="Pfam" id="PF00640">
    <property type="entry name" value="PID"/>
    <property type="match status" value="1"/>
</dbReference>
<dbReference type="InterPro" id="IPR001478">
    <property type="entry name" value="PDZ"/>
</dbReference>
<feature type="compositionally biased region" description="Polar residues" evidence="12">
    <location>
        <begin position="284"/>
        <end position="294"/>
    </location>
</feature>
<sequence>MEFQVPVLSPASGSIRMPTDHPQVDMENSDRLLSEPPQACANACQNLCHGPVESAFGDTLGRAPPRVDSCPDMDTRPPLTPDLICMDLDTQLEDAGHGYTFHMQELLSELPMLDHQKEQAELGLPNASHCKETLHGDAEPKDSHTECAPCPLHIVTGKGLAQGVPHLSESSTMSSSSLGLFRTESASGELMSLFQCEDGSLAQGEMGIPLARLESVPRNQPPSLHSLQDQARDCLGWNEEETSSSSELSREDSSCSLAELTEPAWTEYRKPPPSLQESEEDQNIETQELSSDYSTPAKVPVVPGPCEPEDLLDGVIFGAKYLGSTQLQYEKNPATNTRMRQAQEAVDRVKAPEGESQPMTEVDVMVSTQRVKVLTADSQEALMDHPLQTISYTADIGSIVVIMARRKSPRSQEQPSGQKRSQRMLCHVFQSADAQMIAQAIGQAFGLAYQNFLLSEGGQPVTSEATEQLYNADLAYFSKRDNCREVYIQKQRGEVLGVAVVESGWGSLLPTVVIANLMHGGPAERSGELSIGDHVTSINGTSLVGLPLSTSQGLIRELKGQSEVVLNIVRCPPVITAIIHRPDASHPLGFCVEDGVICSLVRGGIAERGGIRVGHRIIEINGQSVVATSHEKIIQTLLDATGEVHIKTMPASTYRLLTGQETPLYL</sequence>
<evidence type="ECO:0000256" key="6">
    <source>
        <dbReference type="ARBA" id="ARBA00022990"/>
    </source>
</evidence>
<dbReference type="Gene3D" id="2.30.42.10">
    <property type="match status" value="2"/>
</dbReference>
<evidence type="ECO:0000256" key="10">
    <source>
        <dbReference type="ARBA" id="ARBA00078850"/>
    </source>
</evidence>
<dbReference type="EMBL" id="OW240916">
    <property type="protein sequence ID" value="CAH2292256.1"/>
    <property type="molecule type" value="Genomic_DNA"/>
</dbReference>
<dbReference type="Gene3D" id="2.30.29.30">
    <property type="entry name" value="Pleckstrin-homology domain (PH domain)/Phosphotyrosine-binding domain (PTB)"/>
    <property type="match status" value="1"/>
</dbReference>
<feature type="domain" description="PDZ" evidence="14">
    <location>
        <begin position="485"/>
        <end position="570"/>
    </location>
</feature>
<evidence type="ECO:0000256" key="9">
    <source>
        <dbReference type="ARBA" id="ARBA00077607"/>
    </source>
</evidence>
<dbReference type="GO" id="GO:0005886">
    <property type="term" value="C:plasma membrane"/>
    <property type="evidence" value="ECO:0007669"/>
    <property type="project" value="TreeGrafter"/>
</dbReference>
<evidence type="ECO:0000313" key="16">
    <source>
        <dbReference type="Proteomes" id="UP001295444"/>
    </source>
</evidence>
<dbReference type="GO" id="GO:0001540">
    <property type="term" value="F:amyloid-beta binding"/>
    <property type="evidence" value="ECO:0007669"/>
    <property type="project" value="TreeGrafter"/>
</dbReference>
<evidence type="ECO:0000256" key="1">
    <source>
        <dbReference type="ARBA" id="ARBA00004556"/>
    </source>
</evidence>
<dbReference type="FunFam" id="2.30.42.10:FF:000007">
    <property type="entry name" value="Amyloid beta A4 protein-binding family A member"/>
    <property type="match status" value="1"/>
</dbReference>
<feature type="region of interest" description="Disordered" evidence="12">
    <location>
        <begin position="1"/>
        <end position="21"/>
    </location>
</feature>
<dbReference type="SUPFAM" id="SSF50729">
    <property type="entry name" value="PH domain-like"/>
    <property type="match status" value="1"/>
</dbReference>
<keyword evidence="6" id="KW-0007">Acetylation</keyword>
<dbReference type="PANTHER" id="PTHR12345">
    <property type="entry name" value="SYNTENIN RELATED"/>
    <property type="match status" value="1"/>
</dbReference>
<dbReference type="CDD" id="cd01208">
    <property type="entry name" value="PTB_X11"/>
    <property type="match status" value="1"/>
</dbReference>
<dbReference type="SMART" id="SM00228">
    <property type="entry name" value="PDZ"/>
    <property type="match status" value="2"/>
</dbReference>
<evidence type="ECO:0000256" key="12">
    <source>
        <dbReference type="SAM" id="MobiDB-lite"/>
    </source>
</evidence>
<keyword evidence="2" id="KW-0813">Transport</keyword>
<reference evidence="15" key="1">
    <citation type="submission" date="2022-03" db="EMBL/GenBank/DDBJ databases">
        <authorList>
            <person name="Alioto T."/>
            <person name="Alioto T."/>
            <person name="Gomez Garrido J."/>
        </authorList>
    </citation>
    <scope>NUCLEOTIDE SEQUENCE</scope>
</reference>
<feature type="domain" description="PID" evidence="13">
    <location>
        <begin position="313"/>
        <end position="453"/>
    </location>
</feature>
<evidence type="ECO:0000256" key="4">
    <source>
        <dbReference type="ARBA" id="ARBA00022553"/>
    </source>
</evidence>
<comment type="function">
    <text evidence="7">May modulate processing of the amyloid-beta precursor protein (APP) and hence formation of APP-beta. May enhance the activity of HIF1A in macrophages by inhibiting the activity of HIF1AN.</text>
</comment>
<dbReference type="SMART" id="SM00462">
    <property type="entry name" value="PTB"/>
    <property type="match status" value="1"/>
</dbReference>
<dbReference type="Pfam" id="PF00595">
    <property type="entry name" value="PDZ"/>
    <property type="match status" value="2"/>
</dbReference>
<evidence type="ECO:0000256" key="7">
    <source>
        <dbReference type="ARBA" id="ARBA00058713"/>
    </source>
</evidence>
<comment type="subcellular location">
    <subcellularLocation>
        <location evidence="1">Cytoplasm</location>
        <location evidence="1">Perinuclear region</location>
    </subcellularLocation>
</comment>
<evidence type="ECO:0000256" key="11">
    <source>
        <dbReference type="ARBA" id="ARBA00083043"/>
    </source>
</evidence>
<accession>A0AAD1W7E8</accession>
<dbReference type="InterPro" id="IPR006020">
    <property type="entry name" value="PTB/PI_dom"/>
</dbReference>
<dbReference type="CDD" id="cd06793">
    <property type="entry name" value="PDZ2_APBA1_3-like"/>
    <property type="match status" value="1"/>
</dbReference>
<dbReference type="FunFam" id="2.30.29.30:FF:000222">
    <property type="entry name" value="amyloid beta A4 precursor protein-binding family A member 3"/>
    <property type="match status" value="1"/>
</dbReference>
<feature type="domain" description="PDZ" evidence="14">
    <location>
        <begin position="576"/>
        <end position="652"/>
    </location>
</feature>
<dbReference type="PANTHER" id="PTHR12345:SF9">
    <property type="entry name" value="AMYLOID-BETA A4 PRECURSOR PROTEIN-BINDING FAMILY A MEMBER 3"/>
    <property type="match status" value="1"/>
</dbReference>
<evidence type="ECO:0000256" key="3">
    <source>
        <dbReference type="ARBA" id="ARBA00022490"/>
    </source>
</evidence>
<evidence type="ECO:0000259" key="14">
    <source>
        <dbReference type="PROSITE" id="PS50106"/>
    </source>
</evidence>
<name>A0AAD1W7E8_PELCU</name>
<evidence type="ECO:0000256" key="8">
    <source>
        <dbReference type="ARBA" id="ARBA00067675"/>
    </source>
</evidence>
<dbReference type="PROSITE" id="PS01179">
    <property type="entry name" value="PID"/>
    <property type="match status" value="1"/>
</dbReference>
<dbReference type="InterPro" id="IPR051230">
    <property type="entry name" value="APP-Binding"/>
</dbReference>
<keyword evidence="3" id="KW-0963">Cytoplasm</keyword>
<dbReference type="GO" id="GO:0048471">
    <property type="term" value="C:perinuclear region of cytoplasm"/>
    <property type="evidence" value="ECO:0007669"/>
    <property type="project" value="UniProtKB-SubCell"/>
</dbReference>
<dbReference type="FunFam" id="2.30.42.10:FF:000017">
    <property type="entry name" value="Amyloid beta A4 protein-binding family A member 1"/>
    <property type="match status" value="1"/>
</dbReference>
<organism evidence="15 16">
    <name type="scientific">Pelobates cultripes</name>
    <name type="common">Western spadefoot toad</name>
    <dbReference type="NCBI Taxonomy" id="61616"/>
    <lineage>
        <taxon>Eukaryota</taxon>
        <taxon>Metazoa</taxon>
        <taxon>Chordata</taxon>
        <taxon>Craniata</taxon>
        <taxon>Vertebrata</taxon>
        <taxon>Euteleostomi</taxon>
        <taxon>Amphibia</taxon>
        <taxon>Batrachia</taxon>
        <taxon>Anura</taxon>
        <taxon>Pelobatoidea</taxon>
        <taxon>Pelobatidae</taxon>
        <taxon>Pelobates</taxon>
    </lineage>
</organism>
<protein>
    <recommendedName>
        <fullName evidence="8">Amyloid-beta A4 precursor protein-binding family A member 3</fullName>
    </recommendedName>
    <alternativeName>
        <fullName evidence="10">Adapter protein X11gamma</fullName>
    </alternativeName>
    <alternativeName>
        <fullName evidence="9">Neuron-specific X11L2 protein</fullName>
    </alternativeName>
    <alternativeName>
        <fullName evidence="11">Neuronal Munc18-1-interacting protein 3</fullName>
    </alternativeName>
</protein>
<dbReference type="GO" id="GO:0043197">
    <property type="term" value="C:dendritic spine"/>
    <property type="evidence" value="ECO:0007669"/>
    <property type="project" value="TreeGrafter"/>
</dbReference>
<dbReference type="InterPro" id="IPR011993">
    <property type="entry name" value="PH-like_dom_sf"/>
</dbReference>
<evidence type="ECO:0000313" key="15">
    <source>
        <dbReference type="EMBL" id="CAH2292256.1"/>
    </source>
</evidence>
<dbReference type="SUPFAM" id="SSF50156">
    <property type="entry name" value="PDZ domain-like"/>
    <property type="match status" value="2"/>
</dbReference>
<gene>
    <name evidence="15" type="ORF">PECUL_23A025838</name>
</gene>
<evidence type="ECO:0000259" key="13">
    <source>
        <dbReference type="PROSITE" id="PS01179"/>
    </source>
</evidence>
<dbReference type="Proteomes" id="UP001295444">
    <property type="component" value="Chromosome 05"/>
</dbReference>
<keyword evidence="16" id="KW-1185">Reference proteome</keyword>
<evidence type="ECO:0000256" key="5">
    <source>
        <dbReference type="ARBA" id="ARBA00022737"/>
    </source>
</evidence>
<dbReference type="PROSITE" id="PS50106">
    <property type="entry name" value="PDZ"/>
    <property type="match status" value="2"/>
</dbReference>